<accession>A0AAU9L994</accession>
<organism evidence="3 4">
    <name type="scientific">Peronospora belbahrii</name>
    <dbReference type="NCBI Taxonomy" id="622444"/>
    <lineage>
        <taxon>Eukaryota</taxon>
        <taxon>Sar</taxon>
        <taxon>Stramenopiles</taxon>
        <taxon>Oomycota</taxon>
        <taxon>Peronosporomycetes</taxon>
        <taxon>Peronosporales</taxon>
        <taxon>Peronosporaceae</taxon>
        <taxon>Peronospora</taxon>
    </lineage>
</organism>
<reference evidence="3" key="1">
    <citation type="submission" date="2021-11" db="EMBL/GenBank/DDBJ databases">
        <authorList>
            <person name="Islam A."/>
            <person name="Islam S."/>
            <person name="Flora M.S."/>
            <person name="Rahman M."/>
            <person name="Ziaur R.M."/>
            <person name="Epstein J.H."/>
            <person name="Hassan M."/>
            <person name="Klassen M."/>
            <person name="Woodard K."/>
            <person name="Webb A."/>
            <person name="Webby R.J."/>
            <person name="El Zowalaty M.E."/>
        </authorList>
    </citation>
    <scope>NUCLEOTIDE SEQUENCE</scope>
    <source>
        <strain evidence="3">Pbs3</strain>
    </source>
</reference>
<dbReference type="EMBL" id="CAKKTJ010000326">
    <property type="protein sequence ID" value="CAH0480777.1"/>
    <property type="molecule type" value="Genomic_DNA"/>
</dbReference>
<protein>
    <submittedName>
        <fullName evidence="3">Uncharacterized protein</fullName>
    </submittedName>
</protein>
<gene>
    <name evidence="3" type="ORF">PBS003_LOCUS7392</name>
</gene>
<comment type="caution">
    <text evidence="3">The sequence shown here is derived from an EMBL/GenBank/DDBJ whole genome shotgun (WGS) entry which is preliminary data.</text>
</comment>
<evidence type="ECO:0000313" key="3">
    <source>
        <dbReference type="EMBL" id="CAH0480777.1"/>
    </source>
</evidence>
<sequence length="142" mass="14238">MRLELDSALQVLLVDFLETPVGLAEIPWAPSVVASTAVAIKCLVSVVVAVVLLVGNMFGGAGVGMGGFNGKGASGFGQQMGFGAQGGNGFVGIGGQGARGNFGQSGNNGFIGGQTGFGGAGTASGNAFGREGFNRRERQRRR</sequence>
<evidence type="ECO:0000256" key="2">
    <source>
        <dbReference type="SAM" id="Phobius"/>
    </source>
</evidence>
<dbReference type="Proteomes" id="UP001160483">
    <property type="component" value="Unassembled WGS sequence"/>
</dbReference>
<evidence type="ECO:0000256" key="1">
    <source>
        <dbReference type="SAM" id="MobiDB-lite"/>
    </source>
</evidence>
<dbReference type="AlphaFoldDB" id="A0AAU9L994"/>
<proteinExistence type="predicted"/>
<keyword evidence="2" id="KW-0472">Membrane</keyword>
<evidence type="ECO:0000313" key="4">
    <source>
        <dbReference type="Proteomes" id="UP001160483"/>
    </source>
</evidence>
<keyword evidence="2" id="KW-1133">Transmembrane helix</keyword>
<keyword evidence="2" id="KW-0812">Transmembrane</keyword>
<feature type="region of interest" description="Disordered" evidence="1">
    <location>
        <begin position="117"/>
        <end position="142"/>
    </location>
</feature>
<name>A0AAU9L994_9STRA</name>
<feature type="transmembrane region" description="Helical" evidence="2">
    <location>
        <begin position="32"/>
        <end position="55"/>
    </location>
</feature>